<evidence type="ECO:0000313" key="1">
    <source>
        <dbReference type="EMBL" id="MDQ0202304.1"/>
    </source>
</evidence>
<evidence type="ECO:0008006" key="3">
    <source>
        <dbReference type="Google" id="ProtNLM"/>
    </source>
</evidence>
<reference evidence="1 2" key="1">
    <citation type="submission" date="2023-07" db="EMBL/GenBank/DDBJ databases">
        <title>Genomic Encyclopedia of Type Strains, Phase IV (KMG-IV): sequencing the most valuable type-strain genomes for metagenomic binning, comparative biology and taxonomic classification.</title>
        <authorList>
            <person name="Goeker M."/>
        </authorList>
    </citation>
    <scope>NUCLEOTIDE SEQUENCE [LARGE SCALE GENOMIC DNA]</scope>
    <source>
        <strain evidence="1 2">DSM 27594</strain>
    </source>
</reference>
<organism evidence="1 2">
    <name type="scientific">Neobacillus ginsengisoli</name>
    <dbReference type="NCBI Taxonomy" id="904295"/>
    <lineage>
        <taxon>Bacteria</taxon>
        <taxon>Bacillati</taxon>
        <taxon>Bacillota</taxon>
        <taxon>Bacilli</taxon>
        <taxon>Bacillales</taxon>
        <taxon>Bacillaceae</taxon>
        <taxon>Neobacillus</taxon>
    </lineage>
</organism>
<dbReference type="EMBL" id="JAUSTW010000025">
    <property type="protein sequence ID" value="MDQ0202304.1"/>
    <property type="molecule type" value="Genomic_DNA"/>
</dbReference>
<sequence>MYLIKEGYKYHENLNCLAIEDNRLEESITYINDNKINKILINPPDYSLHNVDFLKYCPNIVCIYFYNDRINDYRGLYHLTNLKYLYADEPIGELNVSHFKYLEELQVNDSKLLVGVNECHNLKFLHLTKYKPKSKNLIGLSNLSQLTILKLYMTNVASLEGIQNLKKLNDFEIYRATKLEHIGELEGVKNTLRKLAIETCKNILDIESTACLQNLEILKIINCGELNNIRFIKEISNLKEFTFIDTNIVDGDLSPCIGLEYTGFFDKKHYSHTFKALNEEKYWNR</sequence>
<dbReference type="InterPro" id="IPR032675">
    <property type="entry name" value="LRR_dom_sf"/>
</dbReference>
<name>A0ABT9Y588_9BACI</name>
<dbReference type="RefSeq" id="WP_307414332.1">
    <property type="nucleotide sequence ID" value="NZ_JAUSTW010000025.1"/>
</dbReference>
<accession>A0ABT9Y588</accession>
<dbReference type="Gene3D" id="3.80.10.10">
    <property type="entry name" value="Ribonuclease Inhibitor"/>
    <property type="match status" value="2"/>
</dbReference>
<dbReference type="Proteomes" id="UP001224122">
    <property type="component" value="Unassembled WGS sequence"/>
</dbReference>
<comment type="caution">
    <text evidence="1">The sequence shown here is derived from an EMBL/GenBank/DDBJ whole genome shotgun (WGS) entry which is preliminary data.</text>
</comment>
<gene>
    <name evidence="1" type="ORF">J2S10_005541</name>
</gene>
<keyword evidence="2" id="KW-1185">Reference proteome</keyword>
<protein>
    <recommendedName>
        <fullName evidence="3">Leucine-rich repeat domain-containing protein</fullName>
    </recommendedName>
</protein>
<evidence type="ECO:0000313" key="2">
    <source>
        <dbReference type="Proteomes" id="UP001224122"/>
    </source>
</evidence>
<dbReference type="SUPFAM" id="SSF52058">
    <property type="entry name" value="L domain-like"/>
    <property type="match status" value="1"/>
</dbReference>
<proteinExistence type="predicted"/>